<accession>A0ABU2HYY0</accession>
<sequence length="304" mass="33431">MEFHRRDLGLLVSLDVLLSERSVTVAAKRLGVSQPAMSAQLAKLRQLFGDDLLIGNAHGMALTPRAEEIHGPLGEAIEDLRALVALSVPFDPAADSRVFRIAASDLVLGILLPRLLPVLSDRAPRVRIEGVPLAIDRLASSMEKGEIDFAVTNAENAPQSFPARLLSNEEFCIIWRKDHPELSAPPTLDQFCRIPQVFALVEGAGERDAVDDHLATMGRGRVLGIRVPNFLLVAPLVRATDMIAVVPRRLAETETEGLNVADTPFPLPSSQVYLSWHRRLHQDSACRWFRQLVAETITSDPARN</sequence>
<evidence type="ECO:0000256" key="3">
    <source>
        <dbReference type="ARBA" id="ARBA00023125"/>
    </source>
</evidence>
<dbReference type="Gene3D" id="1.10.10.10">
    <property type="entry name" value="Winged helix-like DNA-binding domain superfamily/Winged helix DNA-binding domain"/>
    <property type="match status" value="1"/>
</dbReference>
<dbReference type="Proteomes" id="UP001269144">
    <property type="component" value="Unassembled WGS sequence"/>
</dbReference>
<evidence type="ECO:0000256" key="1">
    <source>
        <dbReference type="ARBA" id="ARBA00009437"/>
    </source>
</evidence>
<dbReference type="CDD" id="cd08417">
    <property type="entry name" value="PBP2_Nitroaromatics_like"/>
    <property type="match status" value="1"/>
</dbReference>
<protein>
    <submittedName>
        <fullName evidence="6">LysR family transcriptional regulator</fullName>
    </submittedName>
</protein>
<evidence type="ECO:0000259" key="5">
    <source>
        <dbReference type="PROSITE" id="PS50931"/>
    </source>
</evidence>
<dbReference type="PRINTS" id="PR00039">
    <property type="entry name" value="HTHLYSR"/>
</dbReference>
<dbReference type="PANTHER" id="PTHR30118:SF15">
    <property type="entry name" value="TRANSCRIPTIONAL REGULATORY PROTEIN"/>
    <property type="match status" value="1"/>
</dbReference>
<reference evidence="7" key="1">
    <citation type="submission" date="2023-07" db="EMBL/GenBank/DDBJ databases">
        <title>Paracoccus sp. MBLB3053 whole genome sequence.</title>
        <authorList>
            <person name="Hwang C.Y."/>
            <person name="Cho E.-S."/>
            <person name="Seo M.-J."/>
        </authorList>
    </citation>
    <scope>NUCLEOTIDE SEQUENCE [LARGE SCALE GENOMIC DNA]</scope>
    <source>
        <strain evidence="7">MBLB3053</strain>
    </source>
</reference>
<dbReference type="PANTHER" id="PTHR30118">
    <property type="entry name" value="HTH-TYPE TRANSCRIPTIONAL REGULATOR LEUO-RELATED"/>
    <property type="match status" value="1"/>
</dbReference>
<comment type="caution">
    <text evidence="6">The sequence shown here is derived from an EMBL/GenBank/DDBJ whole genome shotgun (WGS) entry which is preliminary data.</text>
</comment>
<name>A0ABU2HYY0_9RHOB</name>
<dbReference type="PROSITE" id="PS50931">
    <property type="entry name" value="HTH_LYSR"/>
    <property type="match status" value="1"/>
</dbReference>
<evidence type="ECO:0000256" key="2">
    <source>
        <dbReference type="ARBA" id="ARBA00023015"/>
    </source>
</evidence>
<feature type="domain" description="HTH lysR-type" evidence="5">
    <location>
        <begin position="6"/>
        <end position="63"/>
    </location>
</feature>
<organism evidence="6 7">
    <name type="scientific">Paracoccus aurantius</name>
    <dbReference type="NCBI Taxonomy" id="3073814"/>
    <lineage>
        <taxon>Bacteria</taxon>
        <taxon>Pseudomonadati</taxon>
        <taxon>Pseudomonadota</taxon>
        <taxon>Alphaproteobacteria</taxon>
        <taxon>Rhodobacterales</taxon>
        <taxon>Paracoccaceae</taxon>
        <taxon>Paracoccus</taxon>
    </lineage>
</organism>
<dbReference type="InterPro" id="IPR036390">
    <property type="entry name" value="WH_DNA-bd_sf"/>
</dbReference>
<dbReference type="RefSeq" id="WP_311162127.1">
    <property type="nucleotide sequence ID" value="NZ_JAVQLW010000003.1"/>
</dbReference>
<dbReference type="Gene3D" id="3.40.190.10">
    <property type="entry name" value="Periplasmic binding protein-like II"/>
    <property type="match status" value="2"/>
</dbReference>
<dbReference type="Pfam" id="PF00126">
    <property type="entry name" value="HTH_1"/>
    <property type="match status" value="1"/>
</dbReference>
<dbReference type="Pfam" id="PF03466">
    <property type="entry name" value="LysR_substrate"/>
    <property type="match status" value="1"/>
</dbReference>
<evidence type="ECO:0000256" key="4">
    <source>
        <dbReference type="ARBA" id="ARBA00023163"/>
    </source>
</evidence>
<dbReference type="SUPFAM" id="SSF53850">
    <property type="entry name" value="Periplasmic binding protein-like II"/>
    <property type="match status" value="1"/>
</dbReference>
<evidence type="ECO:0000313" key="7">
    <source>
        <dbReference type="Proteomes" id="UP001269144"/>
    </source>
</evidence>
<dbReference type="InterPro" id="IPR005119">
    <property type="entry name" value="LysR_subst-bd"/>
</dbReference>
<dbReference type="InterPro" id="IPR037402">
    <property type="entry name" value="YidZ_PBP2"/>
</dbReference>
<gene>
    <name evidence="6" type="ORF">RGQ15_18140</name>
</gene>
<keyword evidence="3" id="KW-0238">DNA-binding</keyword>
<dbReference type="EMBL" id="JAVQLW010000003">
    <property type="protein sequence ID" value="MDS9469489.1"/>
    <property type="molecule type" value="Genomic_DNA"/>
</dbReference>
<keyword evidence="4" id="KW-0804">Transcription</keyword>
<comment type="similarity">
    <text evidence="1">Belongs to the LysR transcriptional regulatory family.</text>
</comment>
<dbReference type="InterPro" id="IPR000847">
    <property type="entry name" value="LysR_HTH_N"/>
</dbReference>
<dbReference type="SUPFAM" id="SSF46785">
    <property type="entry name" value="Winged helix' DNA-binding domain"/>
    <property type="match status" value="1"/>
</dbReference>
<dbReference type="InterPro" id="IPR036388">
    <property type="entry name" value="WH-like_DNA-bd_sf"/>
</dbReference>
<proteinExistence type="inferred from homology"/>
<dbReference type="InterPro" id="IPR050389">
    <property type="entry name" value="LysR-type_TF"/>
</dbReference>
<keyword evidence="2" id="KW-0805">Transcription regulation</keyword>
<evidence type="ECO:0000313" key="6">
    <source>
        <dbReference type="EMBL" id="MDS9469489.1"/>
    </source>
</evidence>
<keyword evidence="7" id="KW-1185">Reference proteome</keyword>